<protein>
    <submittedName>
        <fullName evidence="5">Putative phage tail tape measure protein</fullName>
    </submittedName>
</protein>
<dbReference type="EMBL" id="KC013021">
    <property type="protein sequence ID" value="AFY98191.1"/>
    <property type="molecule type" value="Genomic_DNA"/>
</dbReference>
<organism evidence="5 6">
    <name type="scientific">Leuconostoc phage P793</name>
    <dbReference type="NCBI Taxonomy" id="1262522"/>
    <lineage>
        <taxon>Viruses</taxon>
        <taxon>Duplodnaviria</taxon>
        <taxon>Heunggongvirae</taxon>
        <taxon>Uroviricota</taxon>
        <taxon>Caudoviricetes</taxon>
        <taxon>Mccleskeyvirinae</taxon>
        <taxon>Limdunavirus</taxon>
        <taxon>Limdunavirus P793</taxon>
    </lineage>
</organism>
<evidence type="ECO:0000256" key="2">
    <source>
        <dbReference type="SAM" id="Coils"/>
    </source>
</evidence>
<dbReference type="KEGG" id="vg:15041515"/>
<dbReference type="Proteomes" id="UP000012037">
    <property type="component" value="Segment"/>
</dbReference>
<evidence type="ECO:0000313" key="5">
    <source>
        <dbReference type="EMBL" id="AFY98191.1"/>
    </source>
</evidence>
<dbReference type="PANTHER" id="PTHR37813">
    <property type="entry name" value="FELS-2 PROPHAGE PROTEIN"/>
    <property type="match status" value="1"/>
</dbReference>
<feature type="domain" description="Tape measure protein N-terminal" evidence="4">
    <location>
        <begin position="168"/>
        <end position="361"/>
    </location>
</feature>
<feature type="transmembrane region" description="Helical" evidence="3">
    <location>
        <begin position="543"/>
        <end position="563"/>
    </location>
</feature>
<keyword evidence="3" id="KW-0812">Transmembrane</keyword>
<accession>M4I6A1</accession>
<name>M4I6A1_9CAUD</name>
<gene>
    <name evidence="5" type="ORF">P793_018</name>
</gene>
<proteinExistence type="predicted"/>
<keyword evidence="3" id="KW-0472">Membrane</keyword>
<evidence type="ECO:0000256" key="3">
    <source>
        <dbReference type="SAM" id="Phobius"/>
    </source>
</evidence>
<sequence length="818" mass="83384">MATSSSYLLKIGADVGSVTKSIAQINGDIRSLANQSRNLNSAFKLTGDTSILTKNISVLENQLTATQNKSKSLKSQLASMQASKGFDANSVKAQKLTRDIETTESQAVKLKAELASAKTGGLDQASKSTSSLTQKLGVGTVAMGSFIGAIGATVVGKAFSLITNNVQGAITRIDTLTNATRNFQNMGVKTSVVNTQMNNLKNAINGLPTSLDSAVSGVQLLTSSLNGNMPQSVSVFKALNDGILGFGGTTEQVTNSITQLSQAFSNGKIDAETWNSMIDSGLGPTLNAMAKQMGITTGALKSGLSDGSISVSQFNDALVNLDKNGGGGIASLSKIAQDSTSGIGTAMANAKTAVTRGVADIITAVNNGIKSLDITTPLGKITGIGSIISQLGTVIEHTFGAIGQAIPQAFSGLSGVISSLVGSGNQIQTLFATISTTISGILGTMDFSALTNLAQAILPALQSGFQAFLGYVTPAIQPLLNAFVNLWNAIQPIVNVIASSLMPVFQILGAFLGGFVSGVMGALTTAFNVLAGVARVLTPVIQFVGSVIQALAPIFVTVAGFIGQLMGQFAGFNGVLGVVGKVVSSVFSGIIGFGSRLFSSLSGVFNNIANGFRIMGSGLGSVGRGIANTFSSIIGFAGRMVSGIIKSVSGVAGKIGSHFSGVFNAISKAIGNVADIGKNIVDGIASGIKGAWKSVTSAIGALTDMIPKKIRSLLGIHSPSRVMRDMVGKFIPQGIAVGMTSQDGFISSHAQTLKDQLTGSMSNISLPSIGLAGGSLATAGTSTSTTSNQVTINVNGANPDSVVPQIKRELRRVGLSTD</sequence>
<dbReference type="NCBIfam" id="TIGR02675">
    <property type="entry name" value="tape_meas_nterm"/>
    <property type="match status" value="1"/>
</dbReference>
<evidence type="ECO:0000256" key="1">
    <source>
        <dbReference type="ARBA" id="ARBA00022465"/>
    </source>
</evidence>
<feature type="transmembrane region" description="Helical" evidence="3">
    <location>
        <begin position="507"/>
        <end position="531"/>
    </location>
</feature>
<feature type="coiled-coil region" evidence="2">
    <location>
        <begin position="56"/>
        <end position="113"/>
    </location>
</feature>
<dbReference type="RefSeq" id="YP_007677978.1">
    <property type="nucleotide sequence ID" value="NC_020880.1"/>
</dbReference>
<keyword evidence="1" id="KW-1188">Viral release from host cell</keyword>
<dbReference type="InterPro" id="IPR013491">
    <property type="entry name" value="Tape_meas_N"/>
</dbReference>
<keyword evidence="2" id="KW-0175">Coiled coil</keyword>
<evidence type="ECO:0000259" key="4">
    <source>
        <dbReference type="Pfam" id="PF20155"/>
    </source>
</evidence>
<reference evidence="5 6" key="1">
    <citation type="journal article" date="2013" name="Appl. Environ. Microbiol.">
        <title>Identification of the Receptor-Binding Protein in lytic Leuconostoc pseudomesenteroides Bacteriophages.</title>
        <authorList>
            <person name="Kot W."/>
            <person name="Hammer K."/>
            <person name="Neve H."/>
            <person name="Vogensen F.K."/>
        </authorList>
    </citation>
    <scope>NUCLEOTIDE SEQUENCE [LARGE SCALE GENOMIC DNA]</scope>
</reference>
<keyword evidence="3" id="KW-1133">Transmembrane helix</keyword>
<dbReference type="Pfam" id="PF20155">
    <property type="entry name" value="TMP_3"/>
    <property type="match status" value="1"/>
</dbReference>
<dbReference type="GeneID" id="15041515"/>
<keyword evidence="6" id="KW-1185">Reference proteome</keyword>
<evidence type="ECO:0000313" key="6">
    <source>
        <dbReference type="Proteomes" id="UP000012037"/>
    </source>
</evidence>
<dbReference type="OrthoDB" id="567at10239"/>
<dbReference type="GO" id="GO:0098003">
    <property type="term" value="P:viral tail assembly"/>
    <property type="evidence" value="ECO:0007669"/>
    <property type="project" value="UniProtKB-KW"/>
</dbReference>
<dbReference type="Gene3D" id="1.10.287.1490">
    <property type="match status" value="1"/>
</dbReference>
<keyword evidence="1" id="KW-1245">Viral tail assembly</keyword>
<dbReference type="PANTHER" id="PTHR37813:SF1">
    <property type="entry name" value="FELS-2 PROPHAGE PROTEIN"/>
    <property type="match status" value="1"/>
</dbReference>
<feature type="transmembrane region" description="Helical" evidence="3">
    <location>
        <begin position="569"/>
        <end position="593"/>
    </location>
</feature>